<protein>
    <submittedName>
        <fullName evidence="1">Uncharacterized protein</fullName>
    </submittedName>
</protein>
<name>A0AAD8EAX9_DIPPU</name>
<reference evidence="1" key="1">
    <citation type="journal article" date="2023" name="IScience">
        <title>Live-bearing cockroach genome reveals convergent evolutionary mechanisms linked to viviparity in insects and beyond.</title>
        <authorList>
            <person name="Fouks B."/>
            <person name="Harrison M.C."/>
            <person name="Mikhailova A.A."/>
            <person name="Marchal E."/>
            <person name="English S."/>
            <person name="Carruthers M."/>
            <person name="Jennings E.C."/>
            <person name="Chiamaka E.L."/>
            <person name="Frigard R.A."/>
            <person name="Pippel M."/>
            <person name="Attardo G.M."/>
            <person name="Benoit J.B."/>
            <person name="Bornberg-Bauer E."/>
            <person name="Tobe S.S."/>
        </authorList>
    </citation>
    <scope>NUCLEOTIDE SEQUENCE</scope>
    <source>
        <strain evidence="1">Stay&amp;Tobe</strain>
    </source>
</reference>
<accession>A0AAD8EAX9</accession>
<comment type="caution">
    <text evidence="1">The sequence shown here is derived from an EMBL/GenBank/DDBJ whole genome shotgun (WGS) entry which is preliminary data.</text>
</comment>
<feature type="non-terminal residue" evidence="1">
    <location>
        <position position="1"/>
    </location>
</feature>
<evidence type="ECO:0000313" key="2">
    <source>
        <dbReference type="Proteomes" id="UP001233999"/>
    </source>
</evidence>
<proteinExistence type="predicted"/>
<reference evidence="1" key="2">
    <citation type="submission" date="2023-05" db="EMBL/GenBank/DDBJ databases">
        <authorList>
            <person name="Fouks B."/>
        </authorList>
    </citation>
    <scope>NUCLEOTIDE SEQUENCE</scope>
    <source>
        <strain evidence="1">Stay&amp;Tobe</strain>
        <tissue evidence="1">Testes</tissue>
    </source>
</reference>
<keyword evidence="2" id="KW-1185">Reference proteome</keyword>
<organism evidence="1 2">
    <name type="scientific">Diploptera punctata</name>
    <name type="common">Pacific beetle cockroach</name>
    <dbReference type="NCBI Taxonomy" id="6984"/>
    <lineage>
        <taxon>Eukaryota</taxon>
        <taxon>Metazoa</taxon>
        <taxon>Ecdysozoa</taxon>
        <taxon>Arthropoda</taxon>
        <taxon>Hexapoda</taxon>
        <taxon>Insecta</taxon>
        <taxon>Pterygota</taxon>
        <taxon>Neoptera</taxon>
        <taxon>Polyneoptera</taxon>
        <taxon>Dictyoptera</taxon>
        <taxon>Blattodea</taxon>
        <taxon>Blaberoidea</taxon>
        <taxon>Blaberidae</taxon>
        <taxon>Diplopterinae</taxon>
        <taxon>Diploptera</taxon>
    </lineage>
</organism>
<evidence type="ECO:0000313" key="1">
    <source>
        <dbReference type="EMBL" id="KAJ9583633.1"/>
    </source>
</evidence>
<sequence length="79" mass="8951">GRMFGRIRQQNAFSAEQVGTDGNRYFDHVFDVFQTKITEVVLSLRILGNSLPILRKPIAHVIQNGHLTTDNHTTNQMSV</sequence>
<gene>
    <name evidence="1" type="ORF">L9F63_022031</name>
</gene>
<dbReference type="AlphaFoldDB" id="A0AAD8EAX9"/>
<feature type="non-terminal residue" evidence="1">
    <location>
        <position position="79"/>
    </location>
</feature>
<dbReference type="EMBL" id="JASPKZ010007559">
    <property type="protein sequence ID" value="KAJ9583633.1"/>
    <property type="molecule type" value="Genomic_DNA"/>
</dbReference>
<dbReference type="Proteomes" id="UP001233999">
    <property type="component" value="Unassembled WGS sequence"/>
</dbReference>